<evidence type="ECO:0000313" key="7">
    <source>
        <dbReference type="Proteomes" id="UP000683246"/>
    </source>
</evidence>
<evidence type="ECO:0000313" key="6">
    <source>
        <dbReference type="EMBL" id="QUI24193.1"/>
    </source>
</evidence>
<dbReference type="GO" id="GO:0016646">
    <property type="term" value="F:oxidoreductase activity, acting on the CH-NH group of donors, NAD or NADP as acceptor"/>
    <property type="evidence" value="ECO:0007669"/>
    <property type="project" value="UniProtKB-ARBA"/>
</dbReference>
<keyword evidence="3" id="KW-0288">FMN</keyword>
<dbReference type="RefSeq" id="WP_212694887.1">
    <property type="nucleotide sequence ID" value="NZ_CP058649.1"/>
</dbReference>
<accession>A0A8J8SI72</accession>
<name>A0A8J8SI72_9FIRM</name>
<evidence type="ECO:0000256" key="1">
    <source>
        <dbReference type="ARBA" id="ARBA00001917"/>
    </source>
</evidence>
<keyword evidence="2" id="KW-0285">Flavoprotein</keyword>
<dbReference type="InterPro" id="IPR002563">
    <property type="entry name" value="Flavin_Rdtase-like_dom"/>
</dbReference>
<reference evidence="6" key="1">
    <citation type="submission" date="2020-07" db="EMBL/GenBank/DDBJ databases">
        <title>Vallitalea pronyensis genome.</title>
        <authorList>
            <person name="Postec A."/>
        </authorList>
    </citation>
    <scope>NUCLEOTIDE SEQUENCE</scope>
    <source>
        <strain evidence="6">FatNI3</strain>
    </source>
</reference>
<dbReference type="PANTHER" id="PTHR33798">
    <property type="entry name" value="FLAVOPROTEIN OXYGENASE"/>
    <property type="match status" value="1"/>
</dbReference>
<dbReference type="Gene3D" id="2.30.110.10">
    <property type="entry name" value="Electron Transport, Fmn-binding Protein, Chain A"/>
    <property type="match status" value="1"/>
</dbReference>
<dbReference type="InterPro" id="IPR012349">
    <property type="entry name" value="Split_barrel_FMN-bd"/>
</dbReference>
<evidence type="ECO:0000256" key="2">
    <source>
        <dbReference type="ARBA" id="ARBA00022630"/>
    </source>
</evidence>
<evidence type="ECO:0000259" key="5">
    <source>
        <dbReference type="Pfam" id="PF01613"/>
    </source>
</evidence>
<dbReference type="KEGG" id="vpy:HZI73_18690"/>
<proteinExistence type="inferred from homology"/>
<dbReference type="Proteomes" id="UP000683246">
    <property type="component" value="Chromosome"/>
</dbReference>
<dbReference type="GO" id="GO:0010181">
    <property type="term" value="F:FMN binding"/>
    <property type="evidence" value="ECO:0007669"/>
    <property type="project" value="InterPro"/>
</dbReference>
<protein>
    <submittedName>
        <fullName evidence="6">Flavin reductase</fullName>
    </submittedName>
</protein>
<feature type="domain" description="Flavin reductase like" evidence="5">
    <location>
        <begin position="32"/>
        <end position="144"/>
    </location>
</feature>
<dbReference type="EMBL" id="CP058649">
    <property type="protein sequence ID" value="QUI24193.1"/>
    <property type="molecule type" value="Genomic_DNA"/>
</dbReference>
<sequence>MNYEHNKNKPDIITEDWPNQYTILPWMSYLTSIPHVIFMVTTLKENGLSNAALHGWASFSGEGNNYYIIMPVMKHSHTYQNIKRDNEFCVNFLSSNYVDLCKETIAKNAHDIDELTSVGFTPEKSKVIKAPRIKESFLKLECTYEWEKELCPNSINVTVCAKVNHISANESFVTSAISNRYGHDSFMFHLMAMKNPYTGERIKGGIGRIELTREMEL</sequence>
<gene>
    <name evidence="6" type="ORF">HZI73_18690</name>
</gene>
<evidence type="ECO:0000256" key="3">
    <source>
        <dbReference type="ARBA" id="ARBA00022643"/>
    </source>
</evidence>
<dbReference type="AlphaFoldDB" id="A0A8J8SI72"/>
<dbReference type="Pfam" id="PF01613">
    <property type="entry name" value="Flavin_Reduct"/>
    <property type="match status" value="1"/>
</dbReference>
<evidence type="ECO:0000256" key="4">
    <source>
        <dbReference type="ARBA" id="ARBA00038054"/>
    </source>
</evidence>
<organism evidence="6 7">
    <name type="scientific">Vallitalea pronyensis</name>
    <dbReference type="NCBI Taxonomy" id="1348613"/>
    <lineage>
        <taxon>Bacteria</taxon>
        <taxon>Bacillati</taxon>
        <taxon>Bacillota</taxon>
        <taxon>Clostridia</taxon>
        <taxon>Lachnospirales</taxon>
        <taxon>Vallitaleaceae</taxon>
        <taxon>Vallitalea</taxon>
    </lineage>
</organism>
<dbReference type="PANTHER" id="PTHR33798:SF5">
    <property type="entry name" value="FLAVIN REDUCTASE LIKE DOMAIN-CONTAINING PROTEIN"/>
    <property type="match status" value="1"/>
</dbReference>
<dbReference type="SUPFAM" id="SSF50475">
    <property type="entry name" value="FMN-binding split barrel"/>
    <property type="match status" value="1"/>
</dbReference>
<comment type="similarity">
    <text evidence="4">Belongs to the flavoredoxin family.</text>
</comment>
<comment type="cofactor">
    <cofactor evidence="1">
        <name>FMN</name>
        <dbReference type="ChEBI" id="CHEBI:58210"/>
    </cofactor>
</comment>
<keyword evidence="7" id="KW-1185">Reference proteome</keyword>